<organism evidence="2 3">
    <name type="scientific">Rhizobium etli 8C-3</name>
    <dbReference type="NCBI Taxonomy" id="538025"/>
    <lineage>
        <taxon>Bacteria</taxon>
        <taxon>Pseudomonadati</taxon>
        <taxon>Pseudomonadota</taxon>
        <taxon>Alphaproteobacteria</taxon>
        <taxon>Hyphomicrobiales</taxon>
        <taxon>Rhizobiaceae</taxon>
        <taxon>Rhizobium/Agrobacterium group</taxon>
        <taxon>Rhizobium</taxon>
    </lineage>
</organism>
<dbReference type="Proteomes" id="UP000185109">
    <property type="component" value="Plasmid pRsp8C3c"/>
</dbReference>
<geneLocation type="plasmid" evidence="3">
    <name>prsp8c3c</name>
</geneLocation>
<protein>
    <submittedName>
        <fullName evidence="2">Uncharacterized protein</fullName>
    </submittedName>
</protein>
<keyword evidence="2" id="KW-0614">Plasmid</keyword>
<sequence>MHRTISRLQPETGAPDRLTAPTMTRPDRYPMPSVDLERAGHTQNRPRLDYVEARLTPREHAEALEGG</sequence>
<name>A0A1L5PDU4_RHIET</name>
<reference evidence="2 3" key="1">
    <citation type="submission" date="2016-09" db="EMBL/GenBank/DDBJ databases">
        <title>The complete genome sequences of Rhizobium gallicum, symbiovars gallicum and phaseoli, symbionts associated to common bean (Phaseolus vulgaris).</title>
        <authorList>
            <person name="Bustos P."/>
            <person name="Santamaria R.I."/>
            <person name="Perez-Carrascal O.M."/>
            <person name="Juarez S."/>
            <person name="Lozano L."/>
            <person name="Martinez-Flores I."/>
            <person name="Martinez-Romero E."/>
            <person name="Cevallos M."/>
            <person name="Romero D."/>
            <person name="Davila G."/>
            <person name="Gonzalez V."/>
        </authorList>
    </citation>
    <scope>NUCLEOTIDE SEQUENCE [LARGE SCALE GENOMIC DNA]</scope>
    <source>
        <strain evidence="2 3">8C-3</strain>
        <plasmid evidence="3">Plasmid prsp8c3c</plasmid>
    </source>
</reference>
<evidence type="ECO:0000256" key="1">
    <source>
        <dbReference type="SAM" id="MobiDB-lite"/>
    </source>
</evidence>
<accession>A0A1L5PDU4</accession>
<evidence type="ECO:0000313" key="2">
    <source>
        <dbReference type="EMBL" id="APO78324.1"/>
    </source>
</evidence>
<proteinExistence type="predicted"/>
<evidence type="ECO:0000313" key="3">
    <source>
        <dbReference type="Proteomes" id="UP000185109"/>
    </source>
</evidence>
<gene>
    <name evidence="2" type="ORF">AM571_PC00586</name>
</gene>
<dbReference type="EMBL" id="CP017244">
    <property type="protein sequence ID" value="APO78324.1"/>
    <property type="molecule type" value="Genomic_DNA"/>
</dbReference>
<dbReference type="AlphaFoldDB" id="A0A1L5PDU4"/>
<feature type="compositionally biased region" description="Basic and acidic residues" evidence="1">
    <location>
        <begin position="35"/>
        <end position="47"/>
    </location>
</feature>
<feature type="region of interest" description="Disordered" evidence="1">
    <location>
        <begin position="1"/>
        <end position="47"/>
    </location>
</feature>